<proteinExistence type="predicted"/>
<keyword evidence="2" id="KW-0479">Metal-binding</keyword>
<keyword evidence="3" id="KW-0378">Hydrolase</keyword>
<feature type="domain" description="PIN" evidence="5">
    <location>
        <begin position="2"/>
        <end position="119"/>
    </location>
</feature>
<dbReference type="PANTHER" id="PTHR35901">
    <property type="entry name" value="RIBONUCLEASE VAPC3"/>
    <property type="match status" value="1"/>
</dbReference>
<evidence type="ECO:0000256" key="1">
    <source>
        <dbReference type="ARBA" id="ARBA00022722"/>
    </source>
</evidence>
<dbReference type="Gene3D" id="3.40.50.1010">
    <property type="entry name" value="5'-nuclease"/>
    <property type="match status" value="1"/>
</dbReference>
<dbReference type="EMBL" id="AP025564">
    <property type="protein sequence ID" value="BDE97346.1"/>
    <property type="molecule type" value="Genomic_DNA"/>
</dbReference>
<dbReference type="Pfam" id="PF01850">
    <property type="entry name" value="PIN"/>
    <property type="match status" value="1"/>
</dbReference>
<keyword evidence="1" id="KW-0540">Nuclease</keyword>
<sequence>MIVLDCSAAVEIARGTSLGSGFRALMLEREKVVTSALFTVEVRNAFWKYVHAGLLDHNAARGYATKALALVDETIPLEENIDEAFLEAARLDHSVYDLLYLTLARRRAATLFTADRGLVSLCERTGVDYVREVDL</sequence>
<keyword evidence="4" id="KW-0460">Magnesium</keyword>
<dbReference type="InterPro" id="IPR051619">
    <property type="entry name" value="TypeII_TA_RNase_PINc/VapC"/>
</dbReference>
<organism evidence="6 7">
    <name type="scientific">Raoultibacter timonensis</name>
    <dbReference type="NCBI Taxonomy" id="1907662"/>
    <lineage>
        <taxon>Bacteria</taxon>
        <taxon>Bacillati</taxon>
        <taxon>Actinomycetota</taxon>
        <taxon>Coriobacteriia</taxon>
        <taxon>Eggerthellales</taxon>
        <taxon>Eggerthellaceae</taxon>
        <taxon>Raoultibacter</taxon>
    </lineage>
</organism>
<dbReference type="CDD" id="cd09873">
    <property type="entry name" value="PIN_Pae0151-like"/>
    <property type="match status" value="1"/>
</dbReference>
<dbReference type="Proteomes" id="UP001320544">
    <property type="component" value="Chromosome"/>
</dbReference>
<dbReference type="PANTHER" id="PTHR35901:SF1">
    <property type="entry name" value="EXONUCLEASE VAPC9"/>
    <property type="match status" value="1"/>
</dbReference>
<evidence type="ECO:0000256" key="4">
    <source>
        <dbReference type="ARBA" id="ARBA00022842"/>
    </source>
</evidence>
<keyword evidence="7" id="KW-1185">Reference proteome</keyword>
<name>A0ABN6MM68_9ACTN</name>
<evidence type="ECO:0000256" key="3">
    <source>
        <dbReference type="ARBA" id="ARBA00022801"/>
    </source>
</evidence>
<accession>A0ABN6MM68</accession>
<dbReference type="RefSeq" id="WP_244386598.1">
    <property type="nucleotide sequence ID" value="NZ_AP025564.1"/>
</dbReference>
<dbReference type="InterPro" id="IPR029060">
    <property type="entry name" value="PIN-like_dom_sf"/>
</dbReference>
<evidence type="ECO:0000256" key="2">
    <source>
        <dbReference type="ARBA" id="ARBA00022723"/>
    </source>
</evidence>
<evidence type="ECO:0000259" key="5">
    <source>
        <dbReference type="Pfam" id="PF01850"/>
    </source>
</evidence>
<protein>
    <recommendedName>
        <fullName evidence="5">PIN domain-containing protein</fullName>
    </recommendedName>
</protein>
<dbReference type="InterPro" id="IPR002716">
    <property type="entry name" value="PIN_dom"/>
</dbReference>
<gene>
    <name evidence="6" type="ORF">CE91St30_26790</name>
</gene>
<reference evidence="6 7" key="1">
    <citation type="submission" date="2022-01" db="EMBL/GenBank/DDBJ databases">
        <title>Novel bile acid biosynthetic pathways are enriched in the microbiome of centenarians.</title>
        <authorList>
            <person name="Sato Y."/>
            <person name="Atarashi K."/>
            <person name="Plichta R.D."/>
            <person name="Arai Y."/>
            <person name="Sasajima S."/>
            <person name="Kearney M.S."/>
            <person name="Suda W."/>
            <person name="Takeshita K."/>
            <person name="Sasaki T."/>
            <person name="Okamoto S."/>
            <person name="Skelly N.A."/>
            <person name="Okamura Y."/>
            <person name="Vlamakis H."/>
            <person name="Li Y."/>
            <person name="Tanoue T."/>
            <person name="Takei H."/>
            <person name="Nittono H."/>
            <person name="Narushima S."/>
            <person name="Irie J."/>
            <person name="Itoh H."/>
            <person name="Moriya K."/>
            <person name="Sugiura Y."/>
            <person name="Suematsu M."/>
            <person name="Moritoki N."/>
            <person name="Shibata S."/>
            <person name="Littman R.D."/>
            <person name="Fischbach A.M."/>
            <person name="Uwamino Y."/>
            <person name="Inoue T."/>
            <person name="Honda A."/>
            <person name="Hattori M."/>
            <person name="Murai T."/>
            <person name="Xavier J.R."/>
            <person name="Hirose N."/>
            <person name="Honda K."/>
        </authorList>
    </citation>
    <scope>NUCLEOTIDE SEQUENCE [LARGE SCALE GENOMIC DNA]</scope>
    <source>
        <strain evidence="6 7">CE91-St30</strain>
    </source>
</reference>
<evidence type="ECO:0000313" key="6">
    <source>
        <dbReference type="EMBL" id="BDE97346.1"/>
    </source>
</evidence>
<dbReference type="InterPro" id="IPR044153">
    <property type="entry name" value="PIN_Pae0151-like"/>
</dbReference>
<dbReference type="SUPFAM" id="SSF88723">
    <property type="entry name" value="PIN domain-like"/>
    <property type="match status" value="1"/>
</dbReference>
<evidence type="ECO:0000313" key="7">
    <source>
        <dbReference type="Proteomes" id="UP001320544"/>
    </source>
</evidence>